<dbReference type="PROSITE" id="PS50109">
    <property type="entry name" value="HIS_KIN"/>
    <property type="match status" value="1"/>
</dbReference>
<dbReference type="InterPro" id="IPR036890">
    <property type="entry name" value="HATPase_C_sf"/>
</dbReference>
<dbReference type="OrthoDB" id="9806704at2"/>
<reference evidence="9" key="1">
    <citation type="submission" date="2016-11" db="EMBL/GenBank/DDBJ databases">
        <authorList>
            <person name="Varghese N."/>
            <person name="Submissions S."/>
        </authorList>
    </citation>
    <scope>NUCLEOTIDE SEQUENCE [LARGE SCALE GENOMIC DNA]</scope>
    <source>
        <strain evidence="9">ALO Sharm</strain>
    </source>
</reference>
<dbReference type="SUPFAM" id="SSF47384">
    <property type="entry name" value="Homodimeric domain of signal transducing histidine kinase"/>
    <property type="match status" value="1"/>
</dbReference>
<dbReference type="GO" id="GO:0005886">
    <property type="term" value="C:plasma membrane"/>
    <property type="evidence" value="ECO:0007669"/>
    <property type="project" value="UniProtKB-ARBA"/>
</dbReference>
<dbReference type="InterPro" id="IPR003594">
    <property type="entry name" value="HATPase_dom"/>
</dbReference>
<dbReference type="SMART" id="SM01080">
    <property type="entry name" value="CHASE2"/>
    <property type="match status" value="1"/>
</dbReference>
<evidence type="ECO:0000313" key="8">
    <source>
        <dbReference type="EMBL" id="SHK45916.1"/>
    </source>
</evidence>
<dbReference type="InterPro" id="IPR036097">
    <property type="entry name" value="HisK_dim/P_sf"/>
</dbReference>
<keyword evidence="6" id="KW-1133">Transmembrane helix</keyword>
<proteinExistence type="predicted"/>
<dbReference type="InterPro" id="IPR007890">
    <property type="entry name" value="CHASE2"/>
</dbReference>
<dbReference type="Gene3D" id="1.10.287.130">
    <property type="match status" value="1"/>
</dbReference>
<organism evidence="8 9">
    <name type="scientific">Halomonas caseinilytica</name>
    <dbReference type="NCBI Taxonomy" id="438744"/>
    <lineage>
        <taxon>Bacteria</taxon>
        <taxon>Pseudomonadati</taxon>
        <taxon>Pseudomonadota</taxon>
        <taxon>Gammaproteobacteria</taxon>
        <taxon>Oceanospirillales</taxon>
        <taxon>Halomonadaceae</taxon>
        <taxon>Halomonas</taxon>
    </lineage>
</organism>
<name>A0A1M6SMQ1_9GAMM</name>
<feature type="transmembrane region" description="Helical" evidence="6">
    <location>
        <begin position="325"/>
        <end position="342"/>
    </location>
</feature>
<dbReference type="PANTHER" id="PTHR43547">
    <property type="entry name" value="TWO-COMPONENT HISTIDINE KINASE"/>
    <property type="match status" value="1"/>
</dbReference>
<feature type="domain" description="Histidine kinase" evidence="7">
    <location>
        <begin position="551"/>
        <end position="762"/>
    </location>
</feature>
<evidence type="ECO:0000256" key="4">
    <source>
        <dbReference type="ARBA" id="ARBA00022679"/>
    </source>
</evidence>
<dbReference type="EMBL" id="FRAL01000003">
    <property type="protein sequence ID" value="SHK45916.1"/>
    <property type="molecule type" value="Genomic_DNA"/>
</dbReference>
<dbReference type="InterPro" id="IPR017181">
    <property type="entry name" value="Sig_transdc_His_kin_CHASE2"/>
</dbReference>
<evidence type="ECO:0000256" key="5">
    <source>
        <dbReference type="ARBA" id="ARBA00022777"/>
    </source>
</evidence>
<evidence type="ECO:0000259" key="7">
    <source>
        <dbReference type="PROSITE" id="PS50109"/>
    </source>
</evidence>
<dbReference type="PIRSF" id="PIRSF037347">
    <property type="entry name" value="STHK_CHASE2_PAS_prd"/>
    <property type="match status" value="1"/>
</dbReference>
<dbReference type="Proteomes" id="UP000184248">
    <property type="component" value="Unassembled WGS sequence"/>
</dbReference>
<keyword evidence="6" id="KW-0812">Transmembrane</keyword>
<dbReference type="GO" id="GO:0000155">
    <property type="term" value="F:phosphorelay sensor kinase activity"/>
    <property type="evidence" value="ECO:0007669"/>
    <property type="project" value="InterPro"/>
</dbReference>
<dbReference type="SMART" id="SM00388">
    <property type="entry name" value="HisKA"/>
    <property type="match status" value="1"/>
</dbReference>
<sequence>MPHASHSLFRDLTRTWLLIGSLLTVFTWWAGQHTWLADTYVYDRLLTTQTHPPNDSLLIAAIDGRSLEALGQWPWPRDMHADFLDRLTESGASAVLFDVVFTEPSWESRHDQRLAQALERHGHVFLPMFHVEAEDDPSGLRGLFPTDLLRDAARGIGHIDIRTDADGVVRRIRLWEHHIPQLTLRLYQDLIAQERIEPADTLAPFMSHDGNAHEIRIPYRGGTSHYPQVSYVDILEGRVPRSLLADRIILVGATAKGLGDHHPTPYGGAKGGMPGIEIQANLLDGLMQGNITQDMPKWLASLLSLLSLWLFLALVWAFKFRHMAKLTLVILVMMLLGAWGLLAMGWWWPITAGLCSVLAACILISWRCQAAALRWFQQEIARLETVPRLIPEPAPNPARTKWGLRLHQRLLSLEGAITRMHNTRQFIADSIDSMPIATLVVDTQGRIILSSAQAKRLFRSYGIAQDASVHDLLDIMTPETHPTARPVKEGNEALGALDDTRYQGADERHYHLKVSPLVTAADAFEVGWLVGLVDVTSERQAEEQRASLLRFLSHDLKAPQSSILALTQLQRTSSSPLPEAELLDRIAQQARNALTLTDSFMQLTKAEFGAMNQGFVLLSDVVLEAIDQAWPAARQRSIDIESDIEDECPMEGDRAYLLRAVFNLLDNAIKYSPPDTRVSITAKASTERITLSIQDQGVGIPEQDLPHIFDSYQRSSGASLSAGYGLGLSLVKSVVERHGGTIECQSTEKVGTRFLLTFPVELEPLDEDIDDERH</sequence>
<feature type="transmembrane region" description="Helical" evidence="6">
    <location>
        <begin position="298"/>
        <end position="318"/>
    </location>
</feature>
<dbReference type="EC" id="2.7.13.3" evidence="2"/>
<dbReference type="RefSeq" id="WP_082919972.1">
    <property type="nucleotide sequence ID" value="NZ_BDEO01000006.1"/>
</dbReference>
<keyword evidence="3" id="KW-0597">Phosphoprotein</keyword>
<comment type="catalytic activity">
    <reaction evidence="1">
        <text>ATP + protein L-histidine = ADP + protein N-phospho-L-histidine.</text>
        <dbReference type="EC" id="2.7.13.3"/>
    </reaction>
</comment>
<dbReference type="SMART" id="SM00387">
    <property type="entry name" value="HATPase_c"/>
    <property type="match status" value="1"/>
</dbReference>
<keyword evidence="4" id="KW-0808">Transferase</keyword>
<evidence type="ECO:0000256" key="2">
    <source>
        <dbReference type="ARBA" id="ARBA00012438"/>
    </source>
</evidence>
<dbReference type="InterPro" id="IPR003661">
    <property type="entry name" value="HisK_dim/P_dom"/>
</dbReference>
<evidence type="ECO:0000256" key="1">
    <source>
        <dbReference type="ARBA" id="ARBA00000085"/>
    </source>
</evidence>
<dbReference type="Pfam" id="PF05226">
    <property type="entry name" value="CHASE2"/>
    <property type="match status" value="1"/>
</dbReference>
<evidence type="ECO:0000256" key="6">
    <source>
        <dbReference type="SAM" id="Phobius"/>
    </source>
</evidence>
<keyword evidence="5" id="KW-0418">Kinase</keyword>
<dbReference type="Pfam" id="PF02518">
    <property type="entry name" value="HATPase_c"/>
    <property type="match status" value="1"/>
</dbReference>
<keyword evidence="6" id="KW-0472">Membrane</keyword>
<dbReference type="InterPro" id="IPR004358">
    <property type="entry name" value="Sig_transdc_His_kin-like_C"/>
</dbReference>
<dbReference type="PANTHER" id="PTHR43547:SF2">
    <property type="entry name" value="HYBRID SIGNAL TRANSDUCTION HISTIDINE KINASE C"/>
    <property type="match status" value="1"/>
</dbReference>
<keyword evidence="9" id="KW-1185">Reference proteome</keyword>
<dbReference type="InterPro" id="IPR005467">
    <property type="entry name" value="His_kinase_dom"/>
</dbReference>
<protein>
    <recommendedName>
        <fullName evidence="2">histidine kinase</fullName>
        <ecNumber evidence="2">2.7.13.3</ecNumber>
    </recommendedName>
</protein>
<dbReference type="SUPFAM" id="SSF55874">
    <property type="entry name" value="ATPase domain of HSP90 chaperone/DNA topoisomerase II/histidine kinase"/>
    <property type="match status" value="1"/>
</dbReference>
<dbReference type="Gene3D" id="3.30.565.10">
    <property type="entry name" value="Histidine kinase-like ATPase, C-terminal domain"/>
    <property type="match status" value="1"/>
</dbReference>
<dbReference type="Gene3D" id="3.30.450.20">
    <property type="entry name" value="PAS domain"/>
    <property type="match status" value="1"/>
</dbReference>
<dbReference type="CDD" id="cd00075">
    <property type="entry name" value="HATPase"/>
    <property type="match status" value="1"/>
</dbReference>
<dbReference type="AlphaFoldDB" id="A0A1M6SMQ1"/>
<gene>
    <name evidence="8" type="ORF">SAMN05192556_10352</name>
</gene>
<dbReference type="CDD" id="cd00082">
    <property type="entry name" value="HisKA"/>
    <property type="match status" value="1"/>
</dbReference>
<accession>A0A1M6SMQ1</accession>
<dbReference type="FunFam" id="3.30.565.10:FF:000006">
    <property type="entry name" value="Sensor histidine kinase WalK"/>
    <property type="match status" value="1"/>
</dbReference>
<evidence type="ECO:0000313" key="9">
    <source>
        <dbReference type="Proteomes" id="UP000184248"/>
    </source>
</evidence>
<dbReference type="PRINTS" id="PR00344">
    <property type="entry name" value="BCTRLSENSOR"/>
</dbReference>
<evidence type="ECO:0000256" key="3">
    <source>
        <dbReference type="ARBA" id="ARBA00022553"/>
    </source>
</evidence>